<dbReference type="CDD" id="cd09121">
    <property type="entry name" value="PLDc_DNaseII_2"/>
    <property type="match status" value="1"/>
</dbReference>
<gene>
    <name evidence="3" type="ORF">KIPB_002532</name>
</gene>
<reference evidence="3 4" key="1">
    <citation type="journal article" date="2018" name="PLoS ONE">
        <title>The draft genome of Kipferlia bialata reveals reductive genome evolution in fornicate parasites.</title>
        <authorList>
            <person name="Tanifuji G."/>
            <person name="Takabayashi S."/>
            <person name="Kume K."/>
            <person name="Takagi M."/>
            <person name="Nakayama T."/>
            <person name="Kamikawa R."/>
            <person name="Inagaki Y."/>
            <person name="Hashimoto T."/>
        </authorList>
    </citation>
    <scope>NUCLEOTIDE SEQUENCE [LARGE SCALE GENOMIC DNA]</scope>
    <source>
        <strain evidence="3">NY0173</strain>
    </source>
</reference>
<evidence type="ECO:0000313" key="3">
    <source>
        <dbReference type="EMBL" id="GIQ81556.1"/>
    </source>
</evidence>
<evidence type="ECO:0000256" key="2">
    <source>
        <dbReference type="ARBA" id="ARBA00022801"/>
    </source>
</evidence>
<dbReference type="Proteomes" id="UP000265618">
    <property type="component" value="Unassembled WGS sequence"/>
</dbReference>
<dbReference type="EMBL" id="BDIP01000427">
    <property type="protein sequence ID" value="GIQ81556.1"/>
    <property type="molecule type" value="Genomic_DNA"/>
</dbReference>
<proteinExistence type="inferred from homology"/>
<comment type="caution">
    <text evidence="3">The sequence shown here is derived from an EMBL/GenBank/DDBJ whole genome shotgun (WGS) entry which is preliminary data.</text>
</comment>
<dbReference type="AlphaFoldDB" id="A0A9K3CQZ3"/>
<dbReference type="GO" id="GO:0004531">
    <property type="term" value="F:deoxyribonuclease II activity"/>
    <property type="evidence" value="ECO:0007669"/>
    <property type="project" value="InterPro"/>
</dbReference>
<keyword evidence="4" id="KW-1185">Reference proteome</keyword>
<organism evidence="3 4">
    <name type="scientific">Kipferlia bialata</name>
    <dbReference type="NCBI Taxonomy" id="797122"/>
    <lineage>
        <taxon>Eukaryota</taxon>
        <taxon>Metamonada</taxon>
        <taxon>Carpediemonas-like organisms</taxon>
        <taxon>Kipferlia</taxon>
    </lineage>
</organism>
<dbReference type="Pfam" id="PF03265">
    <property type="entry name" value="DNase_II"/>
    <property type="match status" value="1"/>
</dbReference>
<dbReference type="PANTHER" id="PTHR10858:SF23">
    <property type="entry name" value="DEOXYRIBONUCLEASE II"/>
    <property type="match status" value="1"/>
</dbReference>
<evidence type="ECO:0000313" key="4">
    <source>
        <dbReference type="Proteomes" id="UP000265618"/>
    </source>
</evidence>
<evidence type="ECO:0000256" key="1">
    <source>
        <dbReference type="ARBA" id="ARBA00007527"/>
    </source>
</evidence>
<protein>
    <submittedName>
        <fullName evidence="3">Deoxyribonuclease II</fullName>
    </submittedName>
</protein>
<dbReference type="PANTHER" id="PTHR10858">
    <property type="entry name" value="DEOXYRIBONUCLEASE II"/>
    <property type="match status" value="1"/>
</dbReference>
<name>A0A9K3CQZ3_9EUKA</name>
<dbReference type="OrthoDB" id="10261598at2759"/>
<keyword evidence="2" id="KW-0378">Hydrolase</keyword>
<comment type="similarity">
    <text evidence="1">Belongs to the DNase II family.</text>
</comment>
<dbReference type="InterPro" id="IPR004947">
    <property type="entry name" value="DNase_II"/>
</dbReference>
<accession>A0A9K3CQZ3</accession>
<sequence>MYIERETGTKQSDSDQVGVGYYNDDTPYEGTDSYRAHMKGVVATDSATETGLWITHSVPEYPWILAEGEYEFPDDELVYGQSMMCISLEGSEMDVLGDAFSNDMPNYYGVSMPSSLSSWAPSLYASMVQDAHTTKAVGTSATIVSRGGDVFTLFSKSKKWNQNLWEDLVAVTYASDLYVETWGRPLDGPDCKGVDGLVYTVTNVRDVAVDGYAWSEGQDHSKWAVSMDSDIVCIGDINRMSSQMKRGGGAVCMQNSDVWHAFSEIIVDYDVCGTDTDGMTH</sequence>